<proteinExistence type="predicted"/>
<keyword evidence="4" id="KW-1185">Reference proteome</keyword>
<reference evidence="3" key="1">
    <citation type="submission" date="2022-10" db="EMBL/GenBank/DDBJ databases">
        <authorList>
            <person name="Botero Cardona J."/>
        </authorList>
    </citation>
    <scope>NUCLEOTIDE SEQUENCE</scope>
    <source>
        <strain evidence="3">R-83534</strain>
    </source>
</reference>
<comment type="caution">
    <text evidence="3">The sequence shown here is derived from an EMBL/GenBank/DDBJ whole genome shotgun (WGS) entry which is preliminary data.</text>
</comment>
<gene>
    <name evidence="3" type="ORF">R83534S58_LOCUS215</name>
</gene>
<keyword evidence="2" id="KW-1133">Transmembrane helix</keyword>
<accession>A0ABM9HIS5</accession>
<evidence type="ECO:0000256" key="2">
    <source>
        <dbReference type="SAM" id="Phobius"/>
    </source>
</evidence>
<name>A0ABM9HIS5_9PROT</name>
<evidence type="ECO:0000313" key="3">
    <source>
        <dbReference type="EMBL" id="CAI3925698.1"/>
    </source>
</evidence>
<dbReference type="RefSeq" id="WP_282023100.1">
    <property type="nucleotide sequence ID" value="NZ_CAMXCH010000001.1"/>
</dbReference>
<protein>
    <submittedName>
        <fullName evidence="3">Uncharacterized protein</fullName>
    </submittedName>
</protein>
<keyword evidence="2" id="KW-0812">Transmembrane</keyword>
<dbReference type="EMBL" id="CAMXCH010000001">
    <property type="protein sequence ID" value="CAI3925698.1"/>
    <property type="molecule type" value="Genomic_DNA"/>
</dbReference>
<keyword evidence="2" id="KW-0472">Membrane</keyword>
<evidence type="ECO:0000313" key="4">
    <source>
        <dbReference type="Proteomes" id="UP001154272"/>
    </source>
</evidence>
<dbReference type="Proteomes" id="UP001154272">
    <property type="component" value="Unassembled WGS sequence"/>
</dbReference>
<sequence>MNLILAQHSLGQLFSLYKKTPEQDQEFIREVSWKVSLQHAALFAKPNFIKDTIYWHSEGQNTVSLQSLSKAQQQEIIEIIQLILIDIASIARLHPNDKWSRSFSLCSCFPSLDYVYVVDGRPVITGWGYAGENGFYDPLQGETVTIKKQTQRFLWLKFPWVTALVALFMGVLISLLWHVTQHSDKTCNVQYTSALEVEGALRAQDKNQELNKKRDILLQSLKNLDTQCKVPPVHTQQPQNTPELKPKSQQTIDLPKEFWNKKEVSMLDGCWNLTTPLTLVSRQSKKIVPVKTWQVCFNEAGKGNQAITMMNGVSCKGPLAARFEGTKIILEQPKNCDGEFTLVKGNHTCTRINDQEASCIYKDEEQKDSHGSVGIFKR</sequence>
<keyword evidence="1" id="KW-0175">Coiled coil</keyword>
<feature type="transmembrane region" description="Helical" evidence="2">
    <location>
        <begin position="158"/>
        <end position="179"/>
    </location>
</feature>
<feature type="coiled-coil region" evidence="1">
    <location>
        <begin position="200"/>
        <end position="227"/>
    </location>
</feature>
<organism evidence="3 4">
    <name type="scientific">Commensalibacter papalotli</name>
    <name type="common">ex Botero et al. 2024</name>
    <dbReference type="NCBI Taxonomy" id="2972766"/>
    <lineage>
        <taxon>Bacteria</taxon>
        <taxon>Pseudomonadati</taxon>
        <taxon>Pseudomonadota</taxon>
        <taxon>Alphaproteobacteria</taxon>
        <taxon>Acetobacterales</taxon>
        <taxon>Acetobacteraceae</taxon>
    </lineage>
</organism>
<evidence type="ECO:0000256" key="1">
    <source>
        <dbReference type="SAM" id="Coils"/>
    </source>
</evidence>